<evidence type="ECO:0000313" key="1">
    <source>
        <dbReference type="EMBL" id="BCR03302.1"/>
    </source>
</evidence>
<name>A0ABN6DT03_9BACT</name>
<dbReference type="Proteomes" id="UP001319827">
    <property type="component" value="Chromosome"/>
</dbReference>
<gene>
    <name evidence="1" type="ORF">DESUT3_03710</name>
</gene>
<reference evidence="1 2" key="1">
    <citation type="journal article" date="2016" name="C (Basel)">
        <title>Selective Growth of and Electricity Production by Marine Exoelectrogenic Bacteria in Self-Aggregated Hydrogel of Microbially Reduced Graphene Oxide.</title>
        <authorList>
            <person name="Yoshida N."/>
            <person name="Goto Y."/>
            <person name="Miyata Y."/>
        </authorList>
    </citation>
    <scope>NUCLEOTIDE SEQUENCE [LARGE SCALE GENOMIC DNA]</scope>
    <source>
        <strain evidence="1 2">NIT-T3</strain>
    </source>
</reference>
<accession>A0ABN6DT03</accession>
<organism evidence="1 2">
    <name type="scientific">Desulfuromonas versatilis</name>
    <dbReference type="NCBI Taxonomy" id="2802975"/>
    <lineage>
        <taxon>Bacteria</taxon>
        <taxon>Pseudomonadati</taxon>
        <taxon>Thermodesulfobacteriota</taxon>
        <taxon>Desulfuromonadia</taxon>
        <taxon>Desulfuromonadales</taxon>
        <taxon>Desulfuromonadaceae</taxon>
        <taxon>Desulfuromonas</taxon>
    </lineage>
</organism>
<keyword evidence="2" id="KW-1185">Reference proteome</keyword>
<dbReference type="EMBL" id="AP024355">
    <property type="protein sequence ID" value="BCR03302.1"/>
    <property type="molecule type" value="Genomic_DNA"/>
</dbReference>
<evidence type="ECO:0000313" key="2">
    <source>
        <dbReference type="Proteomes" id="UP001319827"/>
    </source>
</evidence>
<reference evidence="1 2" key="2">
    <citation type="journal article" date="2021" name="Int. J. Syst. Evol. Microbiol.">
        <title>Isolation and Polyphasic Characterization of Desulfuromonas versatilis sp. Nov., an Electrogenic Bacteria Capable of Versatile Metabolism Isolated from a Graphene Oxide-Reducing Enrichment Culture.</title>
        <authorList>
            <person name="Xie L."/>
            <person name="Yoshida N."/>
            <person name="Ishii S."/>
            <person name="Meng L."/>
        </authorList>
    </citation>
    <scope>NUCLEOTIDE SEQUENCE [LARGE SCALE GENOMIC DNA]</scope>
    <source>
        <strain evidence="1 2">NIT-T3</strain>
    </source>
</reference>
<sequence length="64" mass="7330">MMIRVEYPDGQQRLVRPNELDKLIASNGIKRFERSDGWAILGESPMRARGMGAFQSGRERRAHS</sequence>
<dbReference type="RefSeq" id="WP_221250783.1">
    <property type="nucleotide sequence ID" value="NZ_AP024355.1"/>
</dbReference>
<proteinExistence type="predicted"/>
<protein>
    <submittedName>
        <fullName evidence="1">Uncharacterized protein</fullName>
    </submittedName>
</protein>
<dbReference type="NCBIfam" id="NF045719">
    <property type="entry name" value="GSU3473_fam"/>
    <property type="match status" value="1"/>
</dbReference>
<dbReference type="InterPro" id="IPR054686">
    <property type="entry name" value="GSU3473-like"/>
</dbReference>